<protein>
    <submittedName>
        <fullName evidence="2">Uncharacterized protein</fullName>
    </submittedName>
</protein>
<comment type="caution">
    <text evidence="2">The sequence shown here is derived from an EMBL/GenBank/DDBJ whole genome shotgun (WGS) entry which is preliminary data.</text>
</comment>
<evidence type="ECO:0000256" key="1">
    <source>
        <dbReference type="SAM" id="MobiDB-lite"/>
    </source>
</evidence>
<accession>A0AAD8KEC1</accession>
<keyword evidence="3" id="KW-1185">Reference proteome</keyword>
<dbReference type="AlphaFoldDB" id="A0AAD8KEC1"/>
<proteinExistence type="predicted"/>
<evidence type="ECO:0000313" key="3">
    <source>
        <dbReference type="Proteomes" id="UP001229421"/>
    </source>
</evidence>
<evidence type="ECO:0000313" key="2">
    <source>
        <dbReference type="EMBL" id="KAK1418887.1"/>
    </source>
</evidence>
<reference evidence="2" key="1">
    <citation type="journal article" date="2023" name="bioRxiv">
        <title>Improved chromosome-level genome assembly for marigold (Tagetes erecta).</title>
        <authorList>
            <person name="Jiang F."/>
            <person name="Yuan L."/>
            <person name="Wang S."/>
            <person name="Wang H."/>
            <person name="Xu D."/>
            <person name="Wang A."/>
            <person name="Fan W."/>
        </authorList>
    </citation>
    <scope>NUCLEOTIDE SEQUENCE</scope>
    <source>
        <strain evidence="2">WSJ</strain>
        <tissue evidence="2">Leaf</tissue>
    </source>
</reference>
<gene>
    <name evidence="2" type="ORF">QVD17_28037</name>
</gene>
<dbReference type="Proteomes" id="UP001229421">
    <property type="component" value="Unassembled WGS sequence"/>
</dbReference>
<dbReference type="EMBL" id="JAUHHV010000007">
    <property type="protein sequence ID" value="KAK1418887.1"/>
    <property type="molecule type" value="Genomic_DNA"/>
</dbReference>
<feature type="region of interest" description="Disordered" evidence="1">
    <location>
        <begin position="1"/>
        <end position="29"/>
    </location>
</feature>
<organism evidence="2 3">
    <name type="scientific">Tagetes erecta</name>
    <name type="common">African marigold</name>
    <dbReference type="NCBI Taxonomy" id="13708"/>
    <lineage>
        <taxon>Eukaryota</taxon>
        <taxon>Viridiplantae</taxon>
        <taxon>Streptophyta</taxon>
        <taxon>Embryophyta</taxon>
        <taxon>Tracheophyta</taxon>
        <taxon>Spermatophyta</taxon>
        <taxon>Magnoliopsida</taxon>
        <taxon>eudicotyledons</taxon>
        <taxon>Gunneridae</taxon>
        <taxon>Pentapetalae</taxon>
        <taxon>asterids</taxon>
        <taxon>campanulids</taxon>
        <taxon>Asterales</taxon>
        <taxon>Asteraceae</taxon>
        <taxon>Asteroideae</taxon>
        <taxon>Heliantheae alliance</taxon>
        <taxon>Tageteae</taxon>
        <taxon>Tagetes</taxon>
    </lineage>
</organism>
<name>A0AAD8KEC1_TARER</name>
<sequence length="71" mass="7815">MSGPVPCLKRAARNSSGRQKSPVEPVGRTGDLTGFDTLKMANKLPLIIHKSYTFNHNQHLRSCLLTLVVGR</sequence>